<dbReference type="InterPro" id="IPR004276">
    <property type="entry name" value="GlycoTrans_28_N"/>
</dbReference>
<dbReference type="PANTHER" id="PTHR21015">
    <property type="entry name" value="UDP-N-ACETYLGLUCOSAMINE--N-ACETYLMURAMYL-(PENTAPEPTIDE) PYROPHOSPHORYL-UNDECAPRENOL N-ACETYLGLUCOSAMINE TRANSFERASE 1"/>
    <property type="match status" value="1"/>
</dbReference>
<evidence type="ECO:0000259" key="10">
    <source>
        <dbReference type="Pfam" id="PF03033"/>
    </source>
</evidence>
<name>A0A170PKH2_9ZZZZ</name>
<keyword evidence="9" id="KW-0961">Cell wall biogenesis/degradation</keyword>
<dbReference type="AlphaFoldDB" id="A0A170PKH2"/>
<evidence type="ECO:0000256" key="9">
    <source>
        <dbReference type="ARBA" id="ARBA00023316"/>
    </source>
</evidence>
<gene>
    <name evidence="12" type="ORF">MGWOODY_Tha1045</name>
</gene>
<dbReference type="GO" id="GO:0050511">
    <property type="term" value="F:undecaprenyldiphospho-muramoylpentapeptide beta-N-acetylglucosaminyltransferase activity"/>
    <property type="evidence" value="ECO:0007669"/>
    <property type="project" value="InterPro"/>
</dbReference>
<keyword evidence="1" id="KW-1003">Cell membrane</keyword>
<evidence type="ECO:0000256" key="6">
    <source>
        <dbReference type="ARBA" id="ARBA00022984"/>
    </source>
</evidence>
<sequence length="356" mass="38008">MSNTVLMMAGGTGGHVFPALAVARELSEQGFNVEWLGTAAGIEADLVPANNIILHTIDIAGLRGKGKLGLLKAPLRIIKAVAAARKVLKDVKPLAVVGLGGYATGPGGVAAYLSGIPLLIHEQNAKAGMTNRLLARIADCVMQAFPGALDNALTTGNPVRREVIEILAPEQRESHSGNIRVLVVGGSLGAVALNQTVLAAMQLLPINERPQLRHQAGKRNVELVQQEYRSASVDADVTAFIDDMAAAYTWADLIICRAGALTVSEIAAAGCAAIFVPYPHAVDDHQTANAQYLQLAGAALIRQQSELSPEWLAQQWQQLNFDRELLREMASQARKLAVTDATDQVVNQIKRFAREQ</sequence>
<dbReference type="GO" id="GO:0005975">
    <property type="term" value="P:carbohydrate metabolic process"/>
    <property type="evidence" value="ECO:0007669"/>
    <property type="project" value="InterPro"/>
</dbReference>
<keyword evidence="3 12" id="KW-0328">Glycosyltransferase</keyword>
<dbReference type="Pfam" id="PF03033">
    <property type="entry name" value="Glyco_transf_28"/>
    <property type="match status" value="1"/>
</dbReference>
<feature type="domain" description="Glycosyl transferase family 28 C-terminal" evidence="11">
    <location>
        <begin position="181"/>
        <end position="344"/>
    </location>
</feature>
<evidence type="ECO:0000313" key="12">
    <source>
        <dbReference type="EMBL" id="CUS40076.1"/>
    </source>
</evidence>
<keyword evidence="6" id="KW-0573">Peptidoglycan synthesis</keyword>
<dbReference type="EMBL" id="CZQC01000003">
    <property type="protein sequence ID" value="CUS40076.1"/>
    <property type="molecule type" value="Genomic_DNA"/>
</dbReference>
<dbReference type="GO" id="GO:0009252">
    <property type="term" value="P:peptidoglycan biosynthetic process"/>
    <property type="evidence" value="ECO:0007669"/>
    <property type="project" value="UniProtKB-KW"/>
</dbReference>
<feature type="domain" description="Glycosyltransferase family 28 N-terminal" evidence="10">
    <location>
        <begin position="5"/>
        <end position="142"/>
    </location>
</feature>
<evidence type="ECO:0000256" key="2">
    <source>
        <dbReference type="ARBA" id="ARBA00022618"/>
    </source>
</evidence>
<dbReference type="NCBIfam" id="TIGR01133">
    <property type="entry name" value="murG"/>
    <property type="match status" value="1"/>
</dbReference>
<keyword evidence="5" id="KW-0133">Cell shape</keyword>
<dbReference type="GO" id="GO:0051301">
    <property type="term" value="P:cell division"/>
    <property type="evidence" value="ECO:0007669"/>
    <property type="project" value="UniProtKB-KW"/>
</dbReference>
<evidence type="ECO:0000256" key="7">
    <source>
        <dbReference type="ARBA" id="ARBA00023136"/>
    </source>
</evidence>
<protein>
    <submittedName>
        <fullName evidence="12">UDP-N-acetylglucosamine--N-acetylmuramyl-(Pentapeptide) pyrophosphoryl-undecaprenol N-acetylglucosamine transferase</fullName>
        <ecNumber evidence="12">2.4.1.227</ecNumber>
    </submittedName>
</protein>
<proteinExistence type="inferred from homology"/>
<evidence type="ECO:0000256" key="1">
    <source>
        <dbReference type="ARBA" id="ARBA00022475"/>
    </source>
</evidence>
<dbReference type="PANTHER" id="PTHR21015:SF22">
    <property type="entry name" value="GLYCOSYLTRANSFERASE"/>
    <property type="match status" value="1"/>
</dbReference>
<evidence type="ECO:0000256" key="4">
    <source>
        <dbReference type="ARBA" id="ARBA00022679"/>
    </source>
</evidence>
<dbReference type="EC" id="2.4.1.227" evidence="12"/>
<evidence type="ECO:0000256" key="5">
    <source>
        <dbReference type="ARBA" id="ARBA00022960"/>
    </source>
</evidence>
<dbReference type="InterPro" id="IPR007235">
    <property type="entry name" value="Glyco_trans_28_C"/>
</dbReference>
<accession>A0A170PKH2</accession>
<dbReference type="Pfam" id="PF04101">
    <property type="entry name" value="Glyco_tran_28_C"/>
    <property type="match status" value="1"/>
</dbReference>
<dbReference type="InterPro" id="IPR006009">
    <property type="entry name" value="GlcNAc_MurG"/>
</dbReference>
<dbReference type="SUPFAM" id="SSF53756">
    <property type="entry name" value="UDP-Glycosyltransferase/glycogen phosphorylase"/>
    <property type="match status" value="1"/>
</dbReference>
<evidence type="ECO:0000259" key="11">
    <source>
        <dbReference type="Pfam" id="PF04101"/>
    </source>
</evidence>
<dbReference type="GO" id="GO:0008360">
    <property type="term" value="P:regulation of cell shape"/>
    <property type="evidence" value="ECO:0007669"/>
    <property type="project" value="UniProtKB-KW"/>
</dbReference>
<organism evidence="12">
    <name type="scientific">hydrothermal vent metagenome</name>
    <dbReference type="NCBI Taxonomy" id="652676"/>
    <lineage>
        <taxon>unclassified sequences</taxon>
        <taxon>metagenomes</taxon>
        <taxon>ecological metagenomes</taxon>
    </lineage>
</organism>
<reference evidence="12" key="1">
    <citation type="submission" date="2015-10" db="EMBL/GenBank/DDBJ databases">
        <authorList>
            <person name="Gilbert D.G."/>
        </authorList>
    </citation>
    <scope>NUCLEOTIDE SEQUENCE</scope>
</reference>
<keyword evidence="2" id="KW-0132">Cell division</keyword>
<evidence type="ECO:0000256" key="8">
    <source>
        <dbReference type="ARBA" id="ARBA00023306"/>
    </source>
</evidence>
<keyword evidence="7" id="KW-0472">Membrane</keyword>
<keyword evidence="4 12" id="KW-0808">Transferase</keyword>
<keyword evidence="8" id="KW-0131">Cell cycle</keyword>
<dbReference type="HAMAP" id="MF_00033">
    <property type="entry name" value="MurG"/>
    <property type="match status" value="1"/>
</dbReference>
<dbReference type="CDD" id="cd03785">
    <property type="entry name" value="GT28_MurG"/>
    <property type="match status" value="1"/>
</dbReference>
<evidence type="ECO:0000256" key="3">
    <source>
        <dbReference type="ARBA" id="ARBA00022676"/>
    </source>
</evidence>
<dbReference type="Gene3D" id="3.40.50.2000">
    <property type="entry name" value="Glycogen Phosphorylase B"/>
    <property type="match status" value="2"/>
</dbReference>
<dbReference type="GO" id="GO:0071555">
    <property type="term" value="P:cell wall organization"/>
    <property type="evidence" value="ECO:0007669"/>
    <property type="project" value="UniProtKB-KW"/>
</dbReference>